<dbReference type="EMBL" id="CADCUY010000465">
    <property type="protein sequence ID" value="CAA9424926.1"/>
    <property type="molecule type" value="Genomic_DNA"/>
</dbReference>
<dbReference type="Pfam" id="PF04235">
    <property type="entry name" value="DUF418"/>
    <property type="match status" value="1"/>
</dbReference>
<keyword evidence="2" id="KW-0472">Membrane</keyword>
<evidence type="ECO:0000313" key="4">
    <source>
        <dbReference type="EMBL" id="CAA9424926.1"/>
    </source>
</evidence>
<evidence type="ECO:0000256" key="2">
    <source>
        <dbReference type="SAM" id="Phobius"/>
    </source>
</evidence>
<feature type="transmembrane region" description="Helical" evidence="2">
    <location>
        <begin position="164"/>
        <end position="190"/>
    </location>
</feature>
<feature type="transmembrane region" description="Helical" evidence="2">
    <location>
        <begin position="232"/>
        <end position="255"/>
    </location>
</feature>
<name>A0A6J4PV69_9ACTN</name>
<feature type="transmembrane region" description="Helical" evidence="2">
    <location>
        <begin position="300"/>
        <end position="322"/>
    </location>
</feature>
<feature type="domain" description="DUF418" evidence="3">
    <location>
        <begin position="206"/>
        <end position="341"/>
    </location>
</feature>
<keyword evidence="2" id="KW-0812">Transmembrane</keyword>
<feature type="transmembrane region" description="Helical" evidence="2">
    <location>
        <begin position="111"/>
        <end position="129"/>
    </location>
</feature>
<dbReference type="PANTHER" id="PTHR30590:SF3">
    <property type="entry name" value="HYPOTHETICAL MEMBRANE SPANNING PROTEIN"/>
    <property type="match status" value="1"/>
</dbReference>
<organism evidence="4">
    <name type="scientific">uncultured Quadrisphaera sp</name>
    <dbReference type="NCBI Taxonomy" id="904978"/>
    <lineage>
        <taxon>Bacteria</taxon>
        <taxon>Bacillati</taxon>
        <taxon>Actinomycetota</taxon>
        <taxon>Actinomycetes</taxon>
        <taxon>Kineosporiales</taxon>
        <taxon>Kineosporiaceae</taxon>
        <taxon>Quadrisphaera</taxon>
        <taxon>environmental samples</taxon>
    </lineage>
</organism>
<keyword evidence="2" id="KW-1133">Transmembrane helix</keyword>
<proteinExistence type="predicted"/>
<feature type="transmembrane region" description="Helical" evidence="2">
    <location>
        <begin position="73"/>
        <end position="99"/>
    </location>
</feature>
<dbReference type="InterPro" id="IPR007349">
    <property type="entry name" value="DUF418"/>
</dbReference>
<evidence type="ECO:0000259" key="3">
    <source>
        <dbReference type="Pfam" id="PF04235"/>
    </source>
</evidence>
<dbReference type="PANTHER" id="PTHR30590">
    <property type="entry name" value="INNER MEMBRANE PROTEIN"/>
    <property type="match status" value="1"/>
</dbReference>
<feature type="transmembrane region" description="Helical" evidence="2">
    <location>
        <begin position="35"/>
        <end position="53"/>
    </location>
</feature>
<gene>
    <name evidence="4" type="ORF">AVDCRST_MAG35-2225</name>
</gene>
<evidence type="ECO:0000256" key="1">
    <source>
        <dbReference type="SAM" id="MobiDB-lite"/>
    </source>
</evidence>
<feature type="region of interest" description="Disordered" evidence="1">
    <location>
        <begin position="1"/>
        <end position="23"/>
    </location>
</feature>
<protein>
    <submittedName>
        <fullName evidence="4">Putative membrane protein</fullName>
    </submittedName>
</protein>
<sequence length="358" mass="37673">MTGAAGAPATAAATPDAGTGTAPGDRPGRIVALDVLRGFALCGILLVNVEPVAQFQFRLEPPPGVTLDDPSGWLQLLVAQRFFPIFSLLFGVGSSLFLASAARRAPRPRVLLLRRLLVLLPLGLAHQLLHPGEALTFYAVVGLVVLLPSSWLPRWAVAAGAAGLLGAALALAGGGIALIPGLFLLGSALVRYGVVARFGSSTRVPLLLCAAFAAASVPALARQLDDLPASGFTTSSAVAGLLLAGAYTTGVLVLLRTPAAWLLERAFAPLGRMALTNYVAATPVMVLAGHLLDLPGSRSWATVLAVCAVLLPVQWAFSVLWLRRYRQGPLEWAWRCVTWWQRQPLRRRTSPEPSGAAR</sequence>
<accession>A0A6J4PV69</accession>
<feature type="transmembrane region" description="Helical" evidence="2">
    <location>
        <begin position="135"/>
        <end position="152"/>
    </location>
</feature>
<reference evidence="4" key="1">
    <citation type="submission" date="2020-02" db="EMBL/GenBank/DDBJ databases">
        <authorList>
            <person name="Meier V. D."/>
        </authorList>
    </citation>
    <scope>NUCLEOTIDE SEQUENCE</scope>
    <source>
        <strain evidence="4">AVDCRST_MAG35</strain>
    </source>
</reference>
<dbReference type="InterPro" id="IPR052529">
    <property type="entry name" value="Bact_Transport_Assoc"/>
</dbReference>
<dbReference type="AlphaFoldDB" id="A0A6J4PV69"/>